<comment type="similarity">
    <text evidence="1">Belongs to the bacterial sugar transferase family.</text>
</comment>
<keyword evidence="4" id="KW-0808">Transferase</keyword>
<dbReference type="Pfam" id="PF02397">
    <property type="entry name" value="Bac_transf"/>
    <property type="match status" value="1"/>
</dbReference>
<keyword evidence="2" id="KW-0472">Membrane</keyword>
<reference evidence="4 5" key="1">
    <citation type="journal article" date="2019" name="Nat. Med.">
        <title>A library of human gut bacterial isolates paired with longitudinal multiomics data enables mechanistic microbiome research.</title>
        <authorList>
            <person name="Poyet M."/>
            <person name="Groussin M."/>
            <person name="Gibbons S.M."/>
            <person name="Avila-Pacheco J."/>
            <person name="Jiang X."/>
            <person name="Kearney S.M."/>
            <person name="Perrotta A.R."/>
            <person name="Berdy B."/>
            <person name="Zhao S."/>
            <person name="Lieberman T.D."/>
            <person name="Swanson P.K."/>
            <person name="Smith M."/>
            <person name="Roesemann S."/>
            <person name="Alexander J.E."/>
            <person name="Rich S.A."/>
            <person name="Livny J."/>
            <person name="Vlamakis H."/>
            <person name="Clish C."/>
            <person name="Bullock K."/>
            <person name="Deik A."/>
            <person name="Scott J."/>
            <person name="Pierce K.A."/>
            <person name="Xavier R.J."/>
            <person name="Alm E.J."/>
        </authorList>
    </citation>
    <scope>NUCLEOTIDE SEQUENCE [LARGE SCALE GENOMIC DNA]</scope>
    <source>
        <strain evidence="4 5">BIOML-A188</strain>
    </source>
</reference>
<dbReference type="InterPro" id="IPR003362">
    <property type="entry name" value="Bact_transf"/>
</dbReference>
<evidence type="ECO:0000313" key="4">
    <source>
        <dbReference type="EMBL" id="KAB4305202.1"/>
    </source>
</evidence>
<dbReference type="Proteomes" id="UP000440614">
    <property type="component" value="Unassembled WGS sequence"/>
</dbReference>
<proteinExistence type="inferred from homology"/>
<accession>A0A412GB90</accession>
<gene>
    <name evidence="4" type="ORF">GAO51_26635</name>
</gene>
<dbReference type="PANTHER" id="PTHR30576:SF0">
    <property type="entry name" value="UNDECAPRENYL-PHOSPHATE N-ACETYLGALACTOSAMINYL 1-PHOSPHATE TRANSFERASE-RELATED"/>
    <property type="match status" value="1"/>
</dbReference>
<dbReference type="AlphaFoldDB" id="A0A412GB90"/>
<sequence>MYSIFKRGADILISIIALPFMLLLTIVLGILIYLEDEGPIFYKSARVGRGGKKLDMLKFRSMKVNAPDLRNSDGSTWNSANDPRVTKIGKFLRETSLDETAQFFNVLKGDMSLIGPRASTWDALETYKSDEMDKLKVRPGITGYTQAYFRNDLPAREKRLKDAWYANNESLWLDTKIFFKTIQTVVMKKKLYTN</sequence>
<dbReference type="PANTHER" id="PTHR30576">
    <property type="entry name" value="COLANIC BIOSYNTHESIS UDP-GLUCOSE LIPID CARRIER TRANSFERASE"/>
    <property type="match status" value="1"/>
</dbReference>
<evidence type="ECO:0000313" key="5">
    <source>
        <dbReference type="Proteomes" id="UP000440614"/>
    </source>
</evidence>
<keyword evidence="2" id="KW-0812">Transmembrane</keyword>
<organism evidence="4 5">
    <name type="scientific">Bacteroides thetaiotaomicron</name>
    <dbReference type="NCBI Taxonomy" id="818"/>
    <lineage>
        <taxon>Bacteria</taxon>
        <taxon>Pseudomonadati</taxon>
        <taxon>Bacteroidota</taxon>
        <taxon>Bacteroidia</taxon>
        <taxon>Bacteroidales</taxon>
        <taxon>Bacteroidaceae</taxon>
        <taxon>Bacteroides</taxon>
    </lineage>
</organism>
<name>A0A412GB90_BACT4</name>
<keyword evidence="2" id="KW-1133">Transmembrane helix</keyword>
<dbReference type="GO" id="GO:0016780">
    <property type="term" value="F:phosphotransferase activity, for other substituted phosphate groups"/>
    <property type="evidence" value="ECO:0007669"/>
    <property type="project" value="TreeGrafter"/>
</dbReference>
<dbReference type="EMBL" id="WCSY01000039">
    <property type="protein sequence ID" value="KAB4305202.1"/>
    <property type="molecule type" value="Genomic_DNA"/>
</dbReference>
<dbReference type="RefSeq" id="WP_117980138.1">
    <property type="nucleotide sequence ID" value="NZ_CAXSXH010000038.1"/>
</dbReference>
<feature type="domain" description="Bacterial sugar transferase" evidence="3">
    <location>
        <begin position="6"/>
        <end position="186"/>
    </location>
</feature>
<evidence type="ECO:0000259" key="3">
    <source>
        <dbReference type="Pfam" id="PF02397"/>
    </source>
</evidence>
<feature type="transmembrane region" description="Helical" evidence="2">
    <location>
        <begin position="12"/>
        <end position="34"/>
    </location>
</feature>
<evidence type="ECO:0000256" key="1">
    <source>
        <dbReference type="ARBA" id="ARBA00006464"/>
    </source>
</evidence>
<evidence type="ECO:0000256" key="2">
    <source>
        <dbReference type="SAM" id="Phobius"/>
    </source>
</evidence>
<protein>
    <submittedName>
        <fullName evidence="4">Sugar transferase</fullName>
    </submittedName>
</protein>
<comment type="caution">
    <text evidence="4">The sequence shown here is derived from an EMBL/GenBank/DDBJ whole genome shotgun (WGS) entry which is preliminary data.</text>
</comment>